<sequence length="375" mass="42525">MVRVSHSLHQHPHQDLRWRHRRFFSSPYLEAIRYMQCEEQEMVGELRSKLELLRFENMILVSSNPKGKVSPVKLPRKWKIDEDIEKQRNDGSLLLLQHRKTALNKLEVWGLGSSSLDALEGLKSANPKKVLSGNYDGYVIGGEEDAGSLPDESDGESSTLISSCFWELKPKFNVHYEKAGCEYVSSPALLFLPGFGVGSFHYEKQLKDLGRDYRVWAIDFLGQGMSLPFENPTPSSKEGCTMERKDHSWGLGDEAEPWANELWDQVCYFIEHVIREPVYVVGNSLGGFVAVYFAAGNPHLVKGDTLLNANLFWGFFPNPIRSPKLVKIFPWSGTFPLPESIAEVLNPTSCRCCIIYLDYVCSSRATILQRGFIQV</sequence>
<comment type="caution">
    <text evidence="2">The sequence shown here is derived from an EMBL/GenBank/DDBJ whole genome shotgun (WGS) entry which is preliminary data.</text>
</comment>
<proteinExistence type="predicted"/>
<dbReference type="EMBL" id="JANJYJ010000003">
    <property type="protein sequence ID" value="KAK3223892.1"/>
    <property type="molecule type" value="Genomic_DNA"/>
</dbReference>
<dbReference type="GO" id="GO:0009507">
    <property type="term" value="C:chloroplast"/>
    <property type="evidence" value="ECO:0007669"/>
    <property type="project" value="TreeGrafter"/>
</dbReference>
<feature type="domain" description="AB hydrolase-1" evidence="1">
    <location>
        <begin position="189"/>
        <end position="321"/>
    </location>
</feature>
<keyword evidence="3" id="KW-1185">Reference proteome</keyword>
<evidence type="ECO:0000313" key="3">
    <source>
        <dbReference type="Proteomes" id="UP001281410"/>
    </source>
</evidence>
<dbReference type="PANTHER" id="PTHR47280:SF1">
    <property type="entry name" value="PHEOPHYTINASE, CHLOROPLASTIC"/>
    <property type="match status" value="1"/>
</dbReference>
<name>A0AAE0ATP6_9ROSI</name>
<dbReference type="SUPFAM" id="SSF53474">
    <property type="entry name" value="alpha/beta-Hydrolases"/>
    <property type="match status" value="1"/>
</dbReference>
<dbReference type="Gene3D" id="3.40.50.1820">
    <property type="entry name" value="alpha/beta hydrolase"/>
    <property type="match status" value="1"/>
</dbReference>
<dbReference type="InterPro" id="IPR029058">
    <property type="entry name" value="AB_hydrolase_fold"/>
</dbReference>
<dbReference type="GO" id="GO:0080124">
    <property type="term" value="F:pheophytinase activity"/>
    <property type="evidence" value="ECO:0007669"/>
    <property type="project" value="InterPro"/>
</dbReference>
<gene>
    <name evidence="2" type="ORF">Dsin_010917</name>
</gene>
<dbReference type="Proteomes" id="UP001281410">
    <property type="component" value="Unassembled WGS sequence"/>
</dbReference>
<evidence type="ECO:0000313" key="2">
    <source>
        <dbReference type="EMBL" id="KAK3223892.1"/>
    </source>
</evidence>
<accession>A0AAE0ATP6</accession>
<protein>
    <recommendedName>
        <fullName evidence="1">AB hydrolase-1 domain-containing protein</fullName>
    </recommendedName>
</protein>
<dbReference type="AlphaFoldDB" id="A0AAE0ATP6"/>
<dbReference type="GO" id="GO:0015996">
    <property type="term" value="P:chlorophyll catabolic process"/>
    <property type="evidence" value="ECO:0007669"/>
    <property type="project" value="InterPro"/>
</dbReference>
<organism evidence="2 3">
    <name type="scientific">Dipteronia sinensis</name>
    <dbReference type="NCBI Taxonomy" id="43782"/>
    <lineage>
        <taxon>Eukaryota</taxon>
        <taxon>Viridiplantae</taxon>
        <taxon>Streptophyta</taxon>
        <taxon>Embryophyta</taxon>
        <taxon>Tracheophyta</taxon>
        <taxon>Spermatophyta</taxon>
        <taxon>Magnoliopsida</taxon>
        <taxon>eudicotyledons</taxon>
        <taxon>Gunneridae</taxon>
        <taxon>Pentapetalae</taxon>
        <taxon>rosids</taxon>
        <taxon>malvids</taxon>
        <taxon>Sapindales</taxon>
        <taxon>Sapindaceae</taxon>
        <taxon>Hippocastanoideae</taxon>
        <taxon>Acereae</taxon>
        <taxon>Dipteronia</taxon>
    </lineage>
</organism>
<evidence type="ECO:0000259" key="1">
    <source>
        <dbReference type="Pfam" id="PF12697"/>
    </source>
</evidence>
<reference evidence="2" key="1">
    <citation type="journal article" date="2023" name="Plant J.">
        <title>Genome sequences and population genomics provide insights into the demographic history, inbreeding, and mutation load of two 'living fossil' tree species of Dipteronia.</title>
        <authorList>
            <person name="Feng Y."/>
            <person name="Comes H.P."/>
            <person name="Chen J."/>
            <person name="Zhu S."/>
            <person name="Lu R."/>
            <person name="Zhang X."/>
            <person name="Li P."/>
            <person name="Qiu J."/>
            <person name="Olsen K.M."/>
            <person name="Qiu Y."/>
        </authorList>
    </citation>
    <scope>NUCLEOTIDE SEQUENCE</scope>
    <source>
        <strain evidence="2">NBL</strain>
    </source>
</reference>
<dbReference type="InterPro" id="IPR044211">
    <property type="entry name" value="PPH_chloroplastic"/>
</dbReference>
<dbReference type="InterPro" id="IPR000073">
    <property type="entry name" value="AB_hydrolase_1"/>
</dbReference>
<dbReference type="PANTHER" id="PTHR47280">
    <property type="entry name" value="PHEOPHYTINASE, CHLOROPLASTIC"/>
    <property type="match status" value="1"/>
</dbReference>
<dbReference type="Pfam" id="PF12697">
    <property type="entry name" value="Abhydrolase_6"/>
    <property type="match status" value="1"/>
</dbReference>